<dbReference type="InterPro" id="IPR051451">
    <property type="entry name" value="PhoH2-like"/>
</dbReference>
<evidence type="ECO:0000256" key="3">
    <source>
        <dbReference type="ARBA" id="ARBA00022490"/>
    </source>
</evidence>
<dbReference type="AlphaFoldDB" id="A0A1R0FCH0"/>
<dbReference type="SUPFAM" id="SSF54791">
    <property type="entry name" value="Eukaryotic type KH-domain (KH-domain type I)"/>
    <property type="match status" value="1"/>
</dbReference>
<name>A0A1R0FCH0_9HYPH</name>
<accession>A0A1R0FCH0</accession>
<keyword evidence="4" id="KW-0547">Nucleotide-binding</keyword>
<dbReference type="InterPro" id="IPR027417">
    <property type="entry name" value="P-loop_NTPase"/>
</dbReference>
<keyword evidence="3" id="KW-0963">Cytoplasm</keyword>
<organism evidence="9 10">
    <name type="scientific">Bartonella apis</name>
    <dbReference type="NCBI Taxonomy" id="1686310"/>
    <lineage>
        <taxon>Bacteria</taxon>
        <taxon>Pseudomonadati</taxon>
        <taxon>Pseudomonadota</taxon>
        <taxon>Alphaproteobacteria</taxon>
        <taxon>Hyphomicrobiales</taxon>
        <taxon>Bartonellaceae</taxon>
        <taxon>Bartonella</taxon>
    </lineage>
</organism>
<dbReference type="GO" id="GO:0003723">
    <property type="term" value="F:RNA binding"/>
    <property type="evidence" value="ECO:0007669"/>
    <property type="project" value="InterPro"/>
</dbReference>
<dbReference type="PANTHER" id="PTHR30473:SF1">
    <property type="entry name" value="PHOH-LIKE PROTEIN"/>
    <property type="match status" value="1"/>
</dbReference>
<comment type="subcellular location">
    <subcellularLocation>
        <location evidence="1">Cytoplasm</location>
    </subcellularLocation>
</comment>
<feature type="domain" description="PhoH-like protein" evidence="8">
    <location>
        <begin position="153"/>
        <end position="356"/>
    </location>
</feature>
<gene>
    <name evidence="9" type="ORF">PEB0149_020960</name>
</gene>
<comment type="similarity">
    <text evidence="2">Belongs to the PhoH family.</text>
</comment>
<dbReference type="InterPro" id="IPR003714">
    <property type="entry name" value="PhoH"/>
</dbReference>
<dbReference type="GO" id="GO:0005524">
    <property type="term" value="F:ATP binding"/>
    <property type="evidence" value="ECO:0007669"/>
    <property type="project" value="UniProtKB-KW"/>
</dbReference>
<dbReference type="SUPFAM" id="SSF52540">
    <property type="entry name" value="P-loop containing nucleoside triphosphate hydrolases"/>
    <property type="match status" value="1"/>
</dbReference>
<dbReference type="InterPro" id="IPR036612">
    <property type="entry name" value="KH_dom_type_1_sf"/>
</dbReference>
<evidence type="ECO:0000256" key="4">
    <source>
        <dbReference type="ARBA" id="ARBA00022741"/>
    </source>
</evidence>
<evidence type="ECO:0000313" key="9">
    <source>
        <dbReference type="EMBL" id="OLY44624.1"/>
    </source>
</evidence>
<evidence type="ECO:0000256" key="7">
    <source>
        <dbReference type="SAM" id="MobiDB-lite"/>
    </source>
</evidence>
<evidence type="ECO:0000259" key="8">
    <source>
        <dbReference type="Pfam" id="PF02562"/>
    </source>
</evidence>
<feature type="region of interest" description="Disordered" evidence="7">
    <location>
        <begin position="125"/>
        <end position="146"/>
    </location>
</feature>
<comment type="caution">
    <text evidence="9">The sequence shown here is derived from an EMBL/GenBank/DDBJ whole genome shotgun (WGS) entry which is preliminary data.</text>
</comment>
<proteinExistence type="inferred from homology"/>
<dbReference type="Gene3D" id="3.40.50.300">
    <property type="entry name" value="P-loop containing nucleotide triphosphate hydrolases"/>
    <property type="match status" value="1"/>
</dbReference>
<feature type="compositionally biased region" description="Basic and acidic residues" evidence="7">
    <location>
        <begin position="128"/>
        <end position="139"/>
    </location>
</feature>
<keyword evidence="10" id="KW-1185">Reference proteome</keyword>
<evidence type="ECO:0000256" key="6">
    <source>
        <dbReference type="ARBA" id="ARBA00039970"/>
    </source>
</evidence>
<evidence type="ECO:0000256" key="5">
    <source>
        <dbReference type="ARBA" id="ARBA00022840"/>
    </source>
</evidence>
<evidence type="ECO:0000256" key="2">
    <source>
        <dbReference type="ARBA" id="ARBA00010393"/>
    </source>
</evidence>
<evidence type="ECO:0000313" key="10">
    <source>
        <dbReference type="Proteomes" id="UP000187344"/>
    </source>
</evidence>
<keyword evidence="5" id="KW-0067">ATP-binding</keyword>
<dbReference type="FunFam" id="3.40.50.300:FF:000013">
    <property type="entry name" value="PhoH family ATPase"/>
    <property type="match status" value="1"/>
</dbReference>
<dbReference type="EMBL" id="LXYT01000001">
    <property type="protein sequence ID" value="OLY44624.1"/>
    <property type="molecule type" value="Genomic_DNA"/>
</dbReference>
<reference evidence="9 10" key="1">
    <citation type="submission" date="2016-12" db="EMBL/GenBank/DDBJ databases">
        <title>Comparative genomics of Bartonella apis.</title>
        <authorList>
            <person name="Engel P."/>
        </authorList>
    </citation>
    <scope>NUCLEOTIDE SEQUENCE [LARGE SCALE GENOMIC DNA]</scope>
    <source>
        <strain evidence="9 10">PEB0149</strain>
    </source>
</reference>
<sequence length="378" mass="41202">MNDSTGTKKALKIEGTGKVKKSGKAKTVASTVKTATSDMDHVVLVFEDNRQANVVFGQFDENLARIEQKLGLDIRAQGNEVSISGNKQDIEVARQALDQLYELAKTGLQPGLPDVDGAIALAATSDAGTDRESPEKDPPKVTPAHISTRKKTIYARTPTQDTYMRALQRAELVFGVGPAGTGKTYLAVAHAAMLLERGLVERIILSRPAVEAGERLGFLPGDMKEKVDPYLRPLYDALYDMMPAEKIERAMAADIIEIAPLAFMRGRTLAHSAVILDEAQNTTSMQMKMFLTRLGEGSRMIVTGDPSQIDLPFGQKSGLTEAMRILDSIDNIVTVHFSQKDVVRHPLVTAIVTAYDRDARANAKNRALDNNGKKNLSK</sequence>
<evidence type="ECO:0000256" key="1">
    <source>
        <dbReference type="ARBA" id="ARBA00004496"/>
    </source>
</evidence>
<dbReference type="PANTHER" id="PTHR30473">
    <property type="entry name" value="PROTEIN PHOH"/>
    <property type="match status" value="1"/>
</dbReference>
<dbReference type="Pfam" id="PF02562">
    <property type="entry name" value="PhoH"/>
    <property type="match status" value="1"/>
</dbReference>
<dbReference type="GO" id="GO:0005829">
    <property type="term" value="C:cytosol"/>
    <property type="evidence" value="ECO:0007669"/>
    <property type="project" value="TreeGrafter"/>
</dbReference>
<dbReference type="Proteomes" id="UP000187344">
    <property type="component" value="Unassembled WGS sequence"/>
</dbReference>
<protein>
    <recommendedName>
        <fullName evidence="6">PhoH-like protein</fullName>
    </recommendedName>
</protein>